<sequence>MESMVKEWTVFLDRCLNQRVQTDLFDTATAQLYRKSPLPGRKLAALLLKPRSPNASSVDPRVIIYLERLLALKKVDASDALSATFYYSKDRLHKTGDDSLEKPPRWCNSPELEELVCHRLQRAFAAEERPVNNTEGLQTLMVVTRWMQAMVTSHTSNTMMQVMTGISQHPQQHSINVREALGVLVVGLIENSKILMILNHSTAKDLRKRLAQSLASFVPFLSHNSLGSQSSLEIANRLEMSQKQHDLYEKPATIDGMQSENTNLEVAALQLDAVMDLPLVSTRAGLYVFFNSLLVARPLTDEFTIINYLHSKYKIEPQNMATDLVTASFDILANAMYRSEPMSTMFCLKSFLINKVPVLLSQLSGSIFPLTPEISISQALSHIDPNAFPAFSQGFDDIMGGNSSLSDVRQDFLNACALHGHITTGTVERLLGEHPVQGPPANRYEKKALLDQCKNNFDKVNAYIDEMENLDGNAGAIVGAVTEFIAHLCETQVTMHLKQICNLLSKKPQCLDVMLQFTSPASILRPLCEFLDDWHYDNDQGEYQPVYDEFGAILVLIMAFVYRYDLSHADIGISQESFIARLIQYGSHSIAPDDLTDDQGKHLAGWLKGLYDSGNEGLSNDVFASCRPQDFYLIVPTFFSQTVMACSAGVLSHETVKAGLEYLGETFLLPSLIGGLSWMASHALKQTHNDLDAMMKIFHDAILTMPSSGDAQAMHSTIIAMVSSRLEKCFRTLQRRDTTRTNIEPLLQAIKPNAHYDRSVYASIRELEQWTNAPNSTLNTALRHTVQQLAQWASTAAINPNPPSYTHRQIYASCSTLGVYQTVRAIIDEVRAQTEAGNGAAALDIGVSIICAPTVEDSPIPVDWIGSSIPAPAPARSGMNLREMLKHVFDNAAPLVATDPSSAEAIARLHRRVEAQLASIGQGSLQPPVLTLPNVSINDMQAQTINDDISKAMEDAANASLTNDLDLQSMDKKALEQSMEDLAGTGGLDLSSMGMDAGDDLAGDLTGEMNANLGSLPDLDLSDMNSMGMDMDMNMGGGGDDDWGLDFDNM</sequence>
<dbReference type="EMBL" id="ML978968">
    <property type="protein sequence ID" value="KAF1928683.1"/>
    <property type="molecule type" value="Genomic_DNA"/>
</dbReference>
<name>A0A6A5RMM7_9PLEO</name>
<dbReference type="GO" id="GO:0003712">
    <property type="term" value="F:transcription coregulator activity"/>
    <property type="evidence" value="ECO:0007669"/>
    <property type="project" value="InterPro"/>
</dbReference>
<evidence type="ECO:0000256" key="2">
    <source>
        <dbReference type="ARBA" id="ARBA00008782"/>
    </source>
</evidence>
<evidence type="ECO:0000256" key="1">
    <source>
        <dbReference type="ARBA" id="ARBA00004123"/>
    </source>
</evidence>
<comment type="similarity">
    <text evidence="2 9">Belongs to the Mediator complex subunit 5 family.</text>
</comment>
<comment type="subunit">
    <text evidence="9">Component of the Mediator complex.</text>
</comment>
<comment type="subcellular location">
    <subcellularLocation>
        <location evidence="1 9">Nucleus</location>
    </subcellularLocation>
</comment>
<evidence type="ECO:0000313" key="11">
    <source>
        <dbReference type="Proteomes" id="UP000800082"/>
    </source>
</evidence>
<comment type="function">
    <text evidence="9">Component of the Mediator complex, a coactivator involved in the regulated transcription of nearly all RNA polymerase II-dependent genes. Mediator functions as a bridge to convey information from gene-specific regulatory proteins to the basal RNA polymerase II transcription machinery. Mediator is recruited to promoters by direct interactions with regulatory proteins and serves as a scaffold for the assembly of a functional preinitiation complex with RNA polymerase II and the general transcription factors.</text>
</comment>
<dbReference type="OrthoDB" id="5322661at2759"/>
<protein>
    <recommendedName>
        <fullName evidence="3 9">Mediator of RNA polymerase II transcription subunit 5</fullName>
    </recommendedName>
    <alternativeName>
        <fullName evidence="8 9">Mediator complex subunit 5</fullName>
    </alternativeName>
</protein>
<evidence type="ECO:0000256" key="8">
    <source>
        <dbReference type="ARBA" id="ARBA00031256"/>
    </source>
</evidence>
<keyword evidence="11" id="KW-1185">Reference proteome</keyword>
<gene>
    <name evidence="9" type="primary">MED5</name>
    <name evidence="10" type="ORF">M421DRAFT_62380</name>
</gene>
<keyword evidence="7 9" id="KW-0539">Nucleus</keyword>
<reference evidence="10" key="1">
    <citation type="journal article" date="2020" name="Stud. Mycol.">
        <title>101 Dothideomycetes genomes: a test case for predicting lifestyles and emergence of pathogens.</title>
        <authorList>
            <person name="Haridas S."/>
            <person name="Albert R."/>
            <person name="Binder M."/>
            <person name="Bloem J."/>
            <person name="Labutti K."/>
            <person name="Salamov A."/>
            <person name="Andreopoulos B."/>
            <person name="Baker S."/>
            <person name="Barry K."/>
            <person name="Bills G."/>
            <person name="Bluhm B."/>
            <person name="Cannon C."/>
            <person name="Castanera R."/>
            <person name="Culley D."/>
            <person name="Daum C."/>
            <person name="Ezra D."/>
            <person name="Gonzalez J."/>
            <person name="Henrissat B."/>
            <person name="Kuo A."/>
            <person name="Liang C."/>
            <person name="Lipzen A."/>
            <person name="Lutzoni F."/>
            <person name="Magnuson J."/>
            <person name="Mondo S."/>
            <person name="Nolan M."/>
            <person name="Ohm R."/>
            <person name="Pangilinan J."/>
            <person name="Park H.-J."/>
            <person name="Ramirez L."/>
            <person name="Alfaro M."/>
            <person name="Sun H."/>
            <person name="Tritt A."/>
            <person name="Yoshinaga Y."/>
            <person name="Zwiers L.-H."/>
            <person name="Turgeon B."/>
            <person name="Goodwin S."/>
            <person name="Spatafora J."/>
            <person name="Crous P."/>
            <person name="Grigoriev I."/>
        </authorList>
    </citation>
    <scope>NUCLEOTIDE SEQUENCE</scope>
    <source>
        <strain evidence="10">CBS 183.55</strain>
    </source>
</reference>
<evidence type="ECO:0000256" key="7">
    <source>
        <dbReference type="ARBA" id="ARBA00023242"/>
    </source>
</evidence>
<dbReference type="AlphaFoldDB" id="A0A6A5RMM7"/>
<organism evidence="10 11">
    <name type="scientific">Didymella exigua CBS 183.55</name>
    <dbReference type="NCBI Taxonomy" id="1150837"/>
    <lineage>
        <taxon>Eukaryota</taxon>
        <taxon>Fungi</taxon>
        <taxon>Dikarya</taxon>
        <taxon>Ascomycota</taxon>
        <taxon>Pezizomycotina</taxon>
        <taxon>Dothideomycetes</taxon>
        <taxon>Pleosporomycetidae</taxon>
        <taxon>Pleosporales</taxon>
        <taxon>Pleosporineae</taxon>
        <taxon>Didymellaceae</taxon>
        <taxon>Didymella</taxon>
    </lineage>
</organism>
<keyword evidence="5 9" id="KW-0010">Activator</keyword>
<keyword evidence="6 9" id="KW-0804">Transcription</keyword>
<accession>A0A6A5RMM7</accession>
<dbReference type="PANTHER" id="PTHR35784:SF1">
    <property type="entry name" value="MEDIATOR OF RNA POLYMERASE II TRANSCRIPTION SUBUNIT 5"/>
    <property type="match status" value="1"/>
</dbReference>
<keyword evidence="4 9" id="KW-0805">Transcription regulation</keyword>
<dbReference type="GO" id="GO:0016592">
    <property type="term" value="C:mediator complex"/>
    <property type="evidence" value="ECO:0007669"/>
    <property type="project" value="InterPro"/>
</dbReference>
<evidence type="ECO:0000256" key="4">
    <source>
        <dbReference type="ARBA" id="ARBA00023015"/>
    </source>
</evidence>
<dbReference type="GO" id="GO:0006357">
    <property type="term" value="P:regulation of transcription by RNA polymerase II"/>
    <property type="evidence" value="ECO:0007669"/>
    <property type="project" value="InterPro"/>
</dbReference>
<evidence type="ECO:0000256" key="5">
    <source>
        <dbReference type="ARBA" id="ARBA00023159"/>
    </source>
</evidence>
<dbReference type="Proteomes" id="UP000800082">
    <property type="component" value="Unassembled WGS sequence"/>
</dbReference>
<evidence type="ECO:0000313" key="10">
    <source>
        <dbReference type="EMBL" id="KAF1928683.1"/>
    </source>
</evidence>
<dbReference type="Pfam" id="PF08689">
    <property type="entry name" value="Med5"/>
    <property type="match status" value="1"/>
</dbReference>
<evidence type="ECO:0000256" key="6">
    <source>
        <dbReference type="ARBA" id="ARBA00023163"/>
    </source>
</evidence>
<dbReference type="PANTHER" id="PTHR35784">
    <property type="entry name" value="MEDIATOR OF RNA POLYMERASE II TRANSCRIPTION SUBUNIT 5"/>
    <property type="match status" value="1"/>
</dbReference>
<evidence type="ECO:0000256" key="9">
    <source>
        <dbReference type="RuleBase" id="RU364142"/>
    </source>
</evidence>
<evidence type="ECO:0000256" key="3">
    <source>
        <dbReference type="ARBA" id="ARBA00020628"/>
    </source>
</evidence>
<dbReference type="InterPro" id="IPR014801">
    <property type="entry name" value="Mediator_Med5_fun"/>
</dbReference>
<proteinExistence type="inferred from homology"/>